<feature type="domain" description="N-acetyltransferase" evidence="1">
    <location>
        <begin position="1"/>
        <end position="136"/>
    </location>
</feature>
<gene>
    <name evidence="2" type="ORF">SAMN04487992_108217</name>
</gene>
<dbReference type="InterPro" id="IPR016181">
    <property type="entry name" value="Acyl_CoA_acyltransferase"/>
</dbReference>
<evidence type="ECO:0000313" key="2">
    <source>
        <dbReference type="EMBL" id="SDF20195.1"/>
    </source>
</evidence>
<dbReference type="RefSeq" id="WP_034659750.1">
    <property type="nucleotide sequence ID" value="NZ_CANMGP010000004.1"/>
</dbReference>
<dbReference type="PROSITE" id="PS51186">
    <property type="entry name" value="GNAT"/>
    <property type="match status" value="1"/>
</dbReference>
<dbReference type="CDD" id="cd04301">
    <property type="entry name" value="NAT_SF"/>
    <property type="match status" value="1"/>
</dbReference>
<dbReference type="AlphaFoldDB" id="A0A1G7J5Q0"/>
<evidence type="ECO:0000259" key="1">
    <source>
        <dbReference type="PROSITE" id="PS51186"/>
    </source>
</evidence>
<name>A0A1G7J5Q0_9FLAO</name>
<organism evidence="2 3">
    <name type="scientific">Cellulophaga baltica</name>
    <dbReference type="NCBI Taxonomy" id="76594"/>
    <lineage>
        <taxon>Bacteria</taxon>
        <taxon>Pseudomonadati</taxon>
        <taxon>Bacteroidota</taxon>
        <taxon>Flavobacteriia</taxon>
        <taxon>Flavobacteriales</taxon>
        <taxon>Flavobacteriaceae</taxon>
        <taxon>Cellulophaga</taxon>
    </lineage>
</organism>
<protein>
    <submittedName>
        <fullName evidence="2">Acetyltransferase (GNAT) domain-containing protein</fullName>
    </submittedName>
</protein>
<dbReference type="SUPFAM" id="SSF55729">
    <property type="entry name" value="Acyl-CoA N-acyltransferases (Nat)"/>
    <property type="match status" value="1"/>
</dbReference>
<evidence type="ECO:0000313" key="3">
    <source>
        <dbReference type="Proteomes" id="UP000182114"/>
    </source>
</evidence>
<dbReference type="GO" id="GO:0016747">
    <property type="term" value="F:acyltransferase activity, transferring groups other than amino-acyl groups"/>
    <property type="evidence" value="ECO:0007669"/>
    <property type="project" value="InterPro"/>
</dbReference>
<dbReference type="GeneID" id="78061746"/>
<keyword evidence="2" id="KW-0808">Transferase</keyword>
<keyword evidence="3" id="KW-1185">Reference proteome</keyword>
<reference evidence="3" key="1">
    <citation type="submission" date="2016-10" db="EMBL/GenBank/DDBJ databases">
        <authorList>
            <person name="Varghese N."/>
            <person name="Submissions S."/>
        </authorList>
    </citation>
    <scope>NUCLEOTIDE SEQUENCE [LARGE SCALE GENOMIC DNA]</scope>
    <source>
        <strain evidence="3">DSM 24729</strain>
    </source>
</reference>
<dbReference type="Gene3D" id="3.40.630.30">
    <property type="match status" value="1"/>
</dbReference>
<dbReference type="Proteomes" id="UP000182114">
    <property type="component" value="Unassembled WGS sequence"/>
</dbReference>
<accession>A0A1G7J5Q0</accession>
<sequence length="136" mass="15856">MIEIKEITAEETYPLRHEVMYPNHPFEYIKLPKDQEGKHFAVVNNAKNVTVVSLFFENDNAQFRKLATLESEQGKGYASKLLDFIIAYAKTKNAKKLWCNARVNKTNYYKKFGLKETHKTYTEAGIDFIILEMDLI</sequence>
<dbReference type="EMBL" id="FNBD01000008">
    <property type="protein sequence ID" value="SDF20195.1"/>
    <property type="molecule type" value="Genomic_DNA"/>
</dbReference>
<dbReference type="InterPro" id="IPR000182">
    <property type="entry name" value="GNAT_dom"/>
</dbReference>
<dbReference type="Pfam" id="PF13673">
    <property type="entry name" value="Acetyltransf_10"/>
    <property type="match status" value="1"/>
</dbReference>
<proteinExistence type="predicted"/>